<protein>
    <recommendedName>
        <fullName evidence="1">Integrase core domain-containing protein</fullName>
    </recommendedName>
</protein>
<dbReference type="Proteomes" id="UP001234178">
    <property type="component" value="Unassembled WGS sequence"/>
</dbReference>
<proteinExistence type="predicted"/>
<keyword evidence="3" id="KW-1185">Reference proteome</keyword>
<dbReference type="PANTHER" id="PTHR46791:SF5">
    <property type="entry name" value="CLR5 DOMAIN-CONTAINING PROTEIN-RELATED"/>
    <property type="match status" value="1"/>
</dbReference>
<evidence type="ECO:0000313" key="2">
    <source>
        <dbReference type="EMBL" id="KAK4003520.1"/>
    </source>
</evidence>
<dbReference type="PANTHER" id="PTHR46791">
    <property type="entry name" value="EXPRESSED PROTEIN"/>
    <property type="match status" value="1"/>
</dbReference>
<sequence>MVVSLSGVCEFPVNDSGQLILRWRFVIHGGIDGFSRWVVTLNVANNNRSDTVVGFFREAVRQFGTPSRKEEVMVDDRSWMEKIGLLDPEDDVDIFCLHYVAEHLIQAAVVRFQRSWNYHKIRTEGHKSPNQIFIAGLTALRNSGCTLSELEQDEPGRVTREPDDWDGSVHTIPAVDVPAFSCPLTAEQLFELERRIRKENIDLDNLHIEYQEVKNYVLSSID</sequence>
<name>A0ABQ9YSP9_9CRUS</name>
<accession>A0ABQ9YSP9</accession>
<dbReference type="InterPro" id="IPR012337">
    <property type="entry name" value="RNaseH-like_sf"/>
</dbReference>
<feature type="domain" description="Integrase core" evidence="1">
    <location>
        <begin position="79"/>
        <end position="142"/>
    </location>
</feature>
<evidence type="ECO:0000313" key="3">
    <source>
        <dbReference type="Proteomes" id="UP001234178"/>
    </source>
</evidence>
<reference evidence="2 3" key="1">
    <citation type="journal article" date="2023" name="Nucleic Acids Res.">
        <title>The hologenome of Daphnia magna reveals possible DNA methylation and microbiome-mediated evolution of the host genome.</title>
        <authorList>
            <person name="Chaturvedi A."/>
            <person name="Li X."/>
            <person name="Dhandapani V."/>
            <person name="Marshall H."/>
            <person name="Kissane S."/>
            <person name="Cuenca-Cambronero M."/>
            <person name="Asole G."/>
            <person name="Calvet F."/>
            <person name="Ruiz-Romero M."/>
            <person name="Marangio P."/>
            <person name="Guigo R."/>
            <person name="Rago D."/>
            <person name="Mirbahai L."/>
            <person name="Eastwood N."/>
            <person name="Colbourne J.K."/>
            <person name="Zhou J."/>
            <person name="Mallon E."/>
            <person name="Orsini L."/>
        </authorList>
    </citation>
    <scope>NUCLEOTIDE SEQUENCE [LARGE SCALE GENOMIC DNA]</scope>
    <source>
        <strain evidence="2">LRV0_1</strain>
    </source>
</reference>
<comment type="caution">
    <text evidence="2">The sequence shown here is derived from an EMBL/GenBank/DDBJ whole genome shotgun (WGS) entry which is preliminary data.</text>
</comment>
<feature type="domain" description="Integrase core" evidence="1">
    <location>
        <begin position="19"/>
        <end position="68"/>
    </location>
</feature>
<organism evidence="2 3">
    <name type="scientific">Daphnia magna</name>
    <dbReference type="NCBI Taxonomy" id="35525"/>
    <lineage>
        <taxon>Eukaryota</taxon>
        <taxon>Metazoa</taxon>
        <taxon>Ecdysozoa</taxon>
        <taxon>Arthropoda</taxon>
        <taxon>Crustacea</taxon>
        <taxon>Branchiopoda</taxon>
        <taxon>Diplostraca</taxon>
        <taxon>Cladocera</taxon>
        <taxon>Anomopoda</taxon>
        <taxon>Daphniidae</taxon>
        <taxon>Daphnia</taxon>
    </lineage>
</organism>
<gene>
    <name evidence="2" type="ORF">OUZ56_005279</name>
</gene>
<dbReference type="EMBL" id="JAOYFB010000001">
    <property type="protein sequence ID" value="KAK4003520.1"/>
    <property type="molecule type" value="Genomic_DNA"/>
</dbReference>
<dbReference type="SUPFAM" id="SSF53098">
    <property type="entry name" value="Ribonuclease H-like"/>
    <property type="match status" value="1"/>
</dbReference>
<evidence type="ECO:0000259" key="1">
    <source>
        <dbReference type="Pfam" id="PF24764"/>
    </source>
</evidence>
<dbReference type="InterPro" id="IPR058913">
    <property type="entry name" value="Integrase_dom_put"/>
</dbReference>
<dbReference type="Pfam" id="PF24764">
    <property type="entry name" value="rva_4"/>
    <property type="match status" value="2"/>
</dbReference>